<evidence type="ECO:0000313" key="1">
    <source>
        <dbReference type="EMBL" id="EPE97064.1"/>
    </source>
</evidence>
<reference evidence="1 2" key="1">
    <citation type="journal article" date="2012" name="J. Bacteriol.">
        <title>Genome sequence of Rhizobium grahamii CCGE502, a broad-host-range symbiont with low nodulation competitiveness in Phaseolus vulgaris.</title>
        <authorList>
            <person name="Althabegoiti M.J."/>
            <person name="Lozano L."/>
            <person name="Torres-Tejerizo G."/>
            <person name="Ormeno-Orrillo E."/>
            <person name="Rogel M.A."/>
            <person name="Gonzalez V."/>
            <person name="Martinez-Romero E."/>
        </authorList>
    </citation>
    <scope>NUCLEOTIDE SEQUENCE [LARGE SCALE GENOMIC DNA]</scope>
    <source>
        <strain evidence="1 2">CCGE 502</strain>
    </source>
</reference>
<dbReference type="EMBL" id="AEYE02000017">
    <property type="protein sequence ID" value="EPE97064.1"/>
    <property type="molecule type" value="Genomic_DNA"/>
</dbReference>
<dbReference type="HOGENOM" id="CLU_2685260_0_0_5"/>
<sequence>MASRVAMNQGSLAVAFHAQASAAFAVSLFYSREKHRTLVAAIAPKDPALVTARRAIGTESDQTAVSLPGDIVSA</sequence>
<organism evidence="1 2">
    <name type="scientific">Rhizobium grahamii CCGE 502</name>
    <dbReference type="NCBI Taxonomy" id="990285"/>
    <lineage>
        <taxon>Bacteria</taxon>
        <taxon>Pseudomonadati</taxon>
        <taxon>Pseudomonadota</taxon>
        <taxon>Alphaproteobacteria</taxon>
        <taxon>Hyphomicrobiales</taxon>
        <taxon>Rhizobiaceae</taxon>
        <taxon>Rhizobium/Agrobacterium group</taxon>
        <taxon>Rhizobium</taxon>
    </lineage>
</organism>
<gene>
    <name evidence="1" type="ORF">RGCCGE502_16910</name>
</gene>
<protein>
    <submittedName>
        <fullName evidence="1">Uncharacterized protein</fullName>
    </submittedName>
</protein>
<keyword evidence="2" id="KW-1185">Reference proteome</keyword>
<comment type="caution">
    <text evidence="1">The sequence shown here is derived from an EMBL/GenBank/DDBJ whole genome shotgun (WGS) entry which is preliminary data.</text>
</comment>
<dbReference type="Proteomes" id="UP000014411">
    <property type="component" value="Unassembled WGS sequence"/>
</dbReference>
<name>S3HEA7_9HYPH</name>
<evidence type="ECO:0000313" key="2">
    <source>
        <dbReference type="Proteomes" id="UP000014411"/>
    </source>
</evidence>
<accession>S3HEA7</accession>
<proteinExistence type="predicted"/>
<dbReference type="AlphaFoldDB" id="S3HEA7"/>